<comment type="subunit">
    <text evidence="7">The glycine cleavage system is composed of four proteins: P, T, L and H.</text>
</comment>
<dbReference type="InterPro" id="IPR027266">
    <property type="entry name" value="TrmE/GcvT-like"/>
</dbReference>
<proteinExistence type="inferred from homology"/>
<dbReference type="HAMAP" id="MF_00259">
    <property type="entry name" value="GcvT"/>
    <property type="match status" value="1"/>
</dbReference>
<evidence type="ECO:0000313" key="13">
    <source>
        <dbReference type="Proteomes" id="UP000231962"/>
    </source>
</evidence>
<dbReference type="Gene3D" id="3.30.70.1400">
    <property type="entry name" value="Aminomethyltransferase beta-barrel domains"/>
    <property type="match status" value="1"/>
</dbReference>
<accession>A0A2M9ZL70</accession>
<dbReference type="GO" id="GO:0005960">
    <property type="term" value="C:glycine cleavage complex"/>
    <property type="evidence" value="ECO:0007669"/>
    <property type="project" value="InterPro"/>
</dbReference>
<dbReference type="PANTHER" id="PTHR43757">
    <property type="entry name" value="AMINOMETHYLTRANSFERASE"/>
    <property type="match status" value="1"/>
</dbReference>
<dbReference type="EC" id="2.1.2.10" evidence="2 7"/>
<dbReference type="SUPFAM" id="SSF101790">
    <property type="entry name" value="Aminomethyltransferase beta-barrel domain"/>
    <property type="match status" value="1"/>
</dbReference>
<evidence type="ECO:0000256" key="5">
    <source>
        <dbReference type="ARBA" id="ARBA00031395"/>
    </source>
</evidence>
<dbReference type="RefSeq" id="WP_100713539.1">
    <property type="nucleotide sequence ID" value="NZ_NPDY01000006.1"/>
</dbReference>
<dbReference type="InterPro" id="IPR028896">
    <property type="entry name" value="GcvT/YgfZ/DmdA"/>
</dbReference>
<protein>
    <recommendedName>
        <fullName evidence="2 7">Aminomethyltransferase</fullName>
        <ecNumber evidence="2 7">2.1.2.10</ecNumber>
    </recommendedName>
    <alternativeName>
        <fullName evidence="5 7">Glycine cleavage system T protein</fullName>
    </alternativeName>
</protein>
<feature type="domain" description="GCVT N-terminal" evidence="9">
    <location>
        <begin position="9"/>
        <end position="268"/>
    </location>
</feature>
<evidence type="ECO:0000256" key="3">
    <source>
        <dbReference type="ARBA" id="ARBA00022576"/>
    </source>
</evidence>
<sequence>MSQWKTTPLHGDHIKLGAKMIPFGGWDMPVQYSGIIAEHTATREAAGLFDVSHMGEIFLEGPPSDLLHYLESVTCNSVSSLSEGQVQYSAIINENGGIVDDITLYKFNDRKYMICANASNVDSVANHLSKNLPSNSGIKLENQSNDWHQIAIQGPKADQILSNYLNRDLSKIGYYKFEANMNGNESEKMILSRTGYTGEDGFEIYTSNQSGLKLWRELLEAGKPHGLLPAGLGARDTLRIEAKYPLYGHELNETRTPVQSGIGWTVKEKEVKFPKYELIIGEKLHGAVRRVTAFELSEPGVPRENMPVLDSAGKQIGITTSGTFSPSLKKGLGLAWIDSKSINHEEPILIEIRGQSKNAIVFTKPFVSGSIRKN</sequence>
<evidence type="ECO:0000256" key="4">
    <source>
        <dbReference type="ARBA" id="ARBA00022679"/>
    </source>
</evidence>
<comment type="similarity">
    <text evidence="1 7">Belongs to the GcvT family.</text>
</comment>
<name>A0A2M9ZL70_9LEPT</name>
<dbReference type="Proteomes" id="UP000231962">
    <property type="component" value="Unassembled WGS sequence"/>
</dbReference>
<evidence type="ECO:0000313" key="12">
    <source>
        <dbReference type="EMBL" id="PJZ72721.1"/>
    </source>
</evidence>
<dbReference type="Pfam" id="PF08669">
    <property type="entry name" value="GCV_T_C"/>
    <property type="match status" value="1"/>
</dbReference>
<dbReference type="Gene3D" id="3.30.1360.120">
    <property type="entry name" value="Probable tRNA modification gtpase trme, domain 1"/>
    <property type="match status" value="1"/>
</dbReference>
<dbReference type="InterPro" id="IPR013977">
    <property type="entry name" value="GcvT_C"/>
</dbReference>
<evidence type="ECO:0000313" key="11">
    <source>
        <dbReference type="EMBL" id="PJZ69871.1"/>
    </source>
</evidence>
<reference evidence="13 14" key="1">
    <citation type="submission" date="2017-07" db="EMBL/GenBank/DDBJ databases">
        <title>Leptospira spp. isolated from tropical soils.</title>
        <authorList>
            <person name="Thibeaux R."/>
            <person name="Iraola G."/>
            <person name="Ferres I."/>
            <person name="Bierque E."/>
            <person name="Girault D."/>
            <person name="Soupe-Gilbert M.-E."/>
            <person name="Picardeau M."/>
            <person name="Goarant C."/>
        </authorList>
    </citation>
    <scope>NUCLEOTIDE SEQUENCE [LARGE SCALE GENOMIC DNA]</scope>
    <source>
        <strain evidence="12 14">FH1-B-B1</strain>
        <strain evidence="11 13">FH1-B-C1</strain>
    </source>
</reference>
<comment type="catalytic activity">
    <reaction evidence="6 7">
        <text>N(6)-[(R)-S(8)-aminomethyldihydrolipoyl]-L-lysyl-[protein] + (6S)-5,6,7,8-tetrahydrofolate = N(6)-[(R)-dihydrolipoyl]-L-lysyl-[protein] + (6R)-5,10-methylene-5,6,7,8-tetrahydrofolate + NH4(+)</text>
        <dbReference type="Rhea" id="RHEA:16945"/>
        <dbReference type="Rhea" id="RHEA-COMP:10475"/>
        <dbReference type="Rhea" id="RHEA-COMP:10492"/>
        <dbReference type="ChEBI" id="CHEBI:15636"/>
        <dbReference type="ChEBI" id="CHEBI:28938"/>
        <dbReference type="ChEBI" id="CHEBI:57453"/>
        <dbReference type="ChEBI" id="CHEBI:83100"/>
        <dbReference type="ChEBI" id="CHEBI:83143"/>
        <dbReference type="EC" id="2.1.2.10"/>
    </reaction>
</comment>
<dbReference type="Pfam" id="PF01571">
    <property type="entry name" value="GCV_T"/>
    <property type="match status" value="1"/>
</dbReference>
<keyword evidence="13" id="KW-1185">Reference proteome</keyword>
<keyword evidence="3 7" id="KW-0032">Aminotransferase</keyword>
<gene>
    <name evidence="7 12" type="primary">gcvT</name>
    <name evidence="11" type="ORF">CH360_08140</name>
    <name evidence="12" type="ORF">CH373_13545</name>
</gene>
<evidence type="ECO:0000256" key="6">
    <source>
        <dbReference type="ARBA" id="ARBA00047665"/>
    </source>
</evidence>
<dbReference type="InterPro" id="IPR006223">
    <property type="entry name" value="GcvT"/>
</dbReference>
<dbReference type="PANTHER" id="PTHR43757:SF2">
    <property type="entry name" value="AMINOMETHYLTRANSFERASE, MITOCHONDRIAL"/>
    <property type="match status" value="1"/>
</dbReference>
<evidence type="ECO:0000256" key="1">
    <source>
        <dbReference type="ARBA" id="ARBA00008609"/>
    </source>
</evidence>
<dbReference type="Gene3D" id="2.40.30.110">
    <property type="entry name" value="Aminomethyltransferase beta-barrel domains"/>
    <property type="match status" value="1"/>
</dbReference>
<comment type="function">
    <text evidence="7">The glycine cleavage system catalyzes the degradation of glycine.</text>
</comment>
<dbReference type="NCBIfam" id="NF001567">
    <property type="entry name" value="PRK00389.1"/>
    <property type="match status" value="1"/>
</dbReference>
<dbReference type="AlphaFoldDB" id="A0A2M9ZL70"/>
<feature type="binding site" evidence="8">
    <location>
        <position position="203"/>
    </location>
    <ligand>
        <name>substrate</name>
    </ligand>
</feature>
<evidence type="ECO:0000256" key="8">
    <source>
        <dbReference type="PIRSR" id="PIRSR006487-1"/>
    </source>
</evidence>
<organism evidence="12 14">
    <name type="scientific">Leptospira perolatii</name>
    <dbReference type="NCBI Taxonomy" id="2023191"/>
    <lineage>
        <taxon>Bacteria</taxon>
        <taxon>Pseudomonadati</taxon>
        <taxon>Spirochaetota</taxon>
        <taxon>Spirochaetia</taxon>
        <taxon>Leptospirales</taxon>
        <taxon>Leptospiraceae</taxon>
        <taxon>Leptospira</taxon>
    </lineage>
</organism>
<dbReference type="NCBIfam" id="TIGR00528">
    <property type="entry name" value="gcvT"/>
    <property type="match status" value="1"/>
</dbReference>
<dbReference type="InterPro" id="IPR029043">
    <property type="entry name" value="GcvT/YgfZ_C"/>
</dbReference>
<evidence type="ECO:0000313" key="14">
    <source>
        <dbReference type="Proteomes" id="UP000231990"/>
    </source>
</evidence>
<evidence type="ECO:0000259" key="9">
    <source>
        <dbReference type="Pfam" id="PF01571"/>
    </source>
</evidence>
<dbReference type="EMBL" id="NPDY01000006">
    <property type="protein sequence ID" value="PJZ69871.1"/>
    <property type="molecule type" value="Genomic_DNA"/>
</dbReference>
<dbReference type="Gene3D" id="4.10.1250.10">
    <property type="entry name" value="Aminomethyltransferase fragment"/>
    <property type="match status" value="1"/>
</dbReference>
<keyword evidence="4 7" id="KW-0808">Transferase</keyword>
<dbReference type="GO" id="GO:0019464">
    <property type="term" value="P:glycine decarboxylation via glycine cleavage system"/>
    <property type="evidence" value="ECO:0007669"/>
    <property type="project" value="UniProtKB-UniRule"/>
</dbReference>
<dbReference type="EMBL" id="NPDZ01000008">
    <property type="protein sequence ID" value="PJZ72721.1"/>
    <property type="molecule type" value="Genomic_DNA"/>
</dbReference>
<evidence type="ECO:0000259" key="10">
    <source>
        <dbReference type="Pfam" id="PF08669"/>
    </source>
</evidence>
<dbReference type="PIRSF" id="PIRSF006487">
    <property type="entry name" value="GcvT"/>
    <property type="match status" value="1"/>
</dbReference>
<dbReference type="SUPFAM" id="SSF103025">
    <property type="entry name" value="Folate-binding domain"/>
    <property type="match status" value="1"/>
</dbReference>
<evidence type="ECO:0000256" key="7">
    <source>
        <dbReference type="HAMAP-Rule" id="MF_00259"/>
    </source>
</evidence>
<comment type="caution">
    <text evidence="12">The sequence shown here is derived from an EMBL/GenBank/DDBJ whole genome shotgun (WGS) entry which is preliminary data.</text>
</comment>
<dbReference type="GO" id="GO:0005829">
    <property type="term" value="C:cytosol"/>
    <property type="evidence" value="ECO:0007669"/>
    <property type="project" value="TreeGrafter"/>
</dbReference>
<dbReference type="InterPro" id="IPR006222">
    <property type="entry name" value="GCVT_N"/>
</dbReference>
<dbReference type="GO" id="GO:0008483">
    <property type="term" value="F:transaminase activity"/>
    <property type="evidence" value="ECO:0007669"/>
    <property type="project" value="UniProtKB-KW"/>
</dbReference>
<dbReference type="OrthoDB" id="9774591at2"/>
<feature type="domain" description="Aminomethyltransferase C-terminal" evidence="10">
    <location>
        <begin position="289"/>
        <end position="367"/>
    </location>
</feature>
<dbReference type="Proteomes" id="UP000231990">
    <property type="component" value="Unassembled WGS sequence"/>
</dbReference>
<dbReference type="GO" id="GO:0004047">
    <property type="term" value="F:aminomethyltransferase activity"/>
    <property type="evidence" value="ECO:0007669"/>
    <property type="project" value="UniProtKB-UniRule"/>
</dbReference>
<evidence type="ECO:0000256" key="2">
    <source>
        <dbReference type="ARBA" id="ARBA00012616"/>
    </source>
</evidence>
<dbReference type="InterPro" id="IPR022903">
    <property type="entry name" value="GcvT_bac"/>
</dbReference>